<organism evidence="1">
    <name type="scientific">Anguilla anguilla</name>
    <name type="common">European freshwater eel</name>
    <name type="synonym">Muraena anguilla</name>
    <dbReference type="NCBI Taxonomy" id="7936"/>
    <lineage>
        <taxon>Eukaryota</taxon>
        <taxon>Metazoa</taxon>
        <taxon>Chordata</taxon>
        <taxon>Craniata</taxon>
        <taxon>Vertebrata</taxon>
        <taxon>Euteleostomi</taxon>
        <taxon>Actinopterygii</taxon>
        <taxon>Neopterygii</taxon>
        <taxon>Teleostei</taxon>
        <taxon>Anguilliformes</taxon>
        <taxon>Anguillidae</taxon>
        <taxon>Anguilla</taxon>
    </lineage>
</organism>
<reference evidence="1" key="2">
    <citation type="journal article" date="2015" name="Fish Shellfish Immunol.">
        <title>Early steps in the European eel (Anguilla anguilla)-Vibrio vulnificus interaction in the gills: Role of the RtxA13 toxin.</title>
        <authorList>
            <person name="Callol A."/>
            <person name="Pajuelo D."/>
            <person name="Ebbesson L."/>
            <person name="Teles M."/>
            <person name="MacKenzie S."/>
            <person name="Amaro C."/>
        </authorList>
    </citation>
    <scope>NUCLEOTIDE SEQUENCE</scope>
</reference>
<sequence>MPDKSEANGKLCLLGPWGMGKKLGLLTQKV</sequence>
<dbReference type="AlphaFoldDB" id="A0A0E9THG2"/>
<name>A0A0E9THG2_ANGAN</name>
<accession>A0A0E9THG2</accession>
<proteinExistence type="predicted"/>
<evidence type="ECO:0000313" key="1">
    <source>
        <dbReference type="EMBL" id="JAH53124.1"/>
    </source>
</evidence>
<protein>
    <submittedName>
        <fullName evidence="1">Uncharacterized protein</fullName>
    </submittedName>
</protein>
<dbReference type="EMBL" id="GBXM01055453">
    <property type="protein sequence ID" value="JAH53124.1"/>
    <property type="molecule type" value="Transcribed_RNA"/>
</dbReference>
<reference evidence="1" key="1">
    <citation type="submission" date="2014-11" db="EMBL/GenBank/DDBJ databases">
        <authorList>
            <person name="Amaro Gonzalez C."/>
        </authorList>
    </citation>
    <scope>NUCLEOTIDE SEQUENCE</scope>
</reference>